<reference evidence="1 2" key="1">
    <citation type="journal article" date="2018" name="Int. J. Syst. Evol. Microbiol.">
        <title>Glycomyces paridis sp. nov., isolated from the medicinal plant Paris polyphylla.</title>
        <authorList>
            <person name="Fang X.M."/>
            <person name="Bai J.L."/>
            <person name="Su J."/>
            <person name="Zhao L.L."/>
            <person name="Liu H.Y."/>
            <person name="Ma B.P."/>
            <person name="Zhang Y.Q."/>
            <person name="Yu L.Y."/>
        </authorList>
    </citation>
    <scope>NUCLEOTIDE SEQUENCE [LARGE SCALE GENOMIC DNA]</scope>
    <source>
        <strain evidence="1 2">CPCC 204357</strain>
    </source>
</reference>
<evidence type="ECO:0000313" key="1">
    <source>
        <dbReference type="EMBL" id="THV27941.1"/>
    </source>
</evidence>
<dbReference type="EMBL" id="STGX01000009">
    <property type="protein sequence ID" value="THV27941.1"/>
    <property type="molecule type" value="Genomic_DNA"/>
</dbReference>
<organism evidence="1 2">
    <name type="scientific">Glycomyces paridis</name>
    <dbReference type="NCBI Taxonomy" id="2126555"/>
    <lineage>
        <taxon>Bacteria</taxon>
        <taxon>Bacillati</taxon>
        <taxon>Actinomycetota</taxon>
        <taxon>Actinomycetes</taxon>
        <taxon>Glycomycetales</taxon>
        <taxon>Glycomycetaceae</taxon>
        <taxon>Glycomyces</taxon>
    </lineage>
</organism>
<protein>
    <submittedName>
        <fullName evidence="1">Uncharacterized protein</fullName>
    </submittedName>
</protein>
<comment type="caution">
    <text evidence="1">The sequence shown here is derived from an EMBL/GenBank/DDBJ whole genome shotgun (WGS) entry which is preliminary data.</text>
</comment>
<dbReference type="Proteomes" id="UP000305792">
    <property type="component" value="Unassembled WGS sequence"/>
</dbReference>
<sequence>MAALVTTAATVAAPLADLVGALVPADDLGDTAEVGPGYVLVVSNVGAAPATATIANPRTVQGLAVDDGTLTVAAGDMGMFPLVRLFRGSAERAAITYDDATDLVVGVVRLEG</sequence>
<evidence type="ECO:0000313" key="2">
    <source>
        <dbReference type="Proteomes" id="UP000305792"/>
    </source>
</evidence>
<proteinExistence type="predicted"/>
<name>A0A4S8PDQ9_9ACTN</name>
<dbReference type="OrthoDB" id="4335733at2"/>
<dbReference type="AlphaFoldDB" id="A0A4S8PDQ9"/>
<keyword evidence="2" id="KW-1185">Reference proteome</keyword>
<dbReference type="RefSeq" id="WP_136530174.1">
    <property type="nucleotide sequence ID" value="NZ_STGX01000009.1"/>
</dbReference>
<gene>
    <name evidence="1" type="ORF">E9998_13200</name>
</gene>
<accession>A0A4S8PDQ9</accession>